<sequence>MMKRVLRPHPWHGIDIYPDPKNEDILNAYIEIISSDTVKYEMDKKTGYLKVDRPQKYSNILPALYGFVPKTYCGEKLAKYTNDLLGRTDLVGDGDALDICVLTEKNITQRDLLVNARIIGGFRMLDHGEVDDKIIAVLQSDAVYSSFKDVSECPVGILDRLKHYFLTYKQIPGEDKAKCEITHLYGPEEAKKILALSVEDYNDKYTLQYLQNKLME</sequence>
<accession>A0A1Y5F412</accession>
<dbReference type="Proteomes" id="UP000196531">
    <property type="component" value="Unassembled WGS sequence"/>
</dbReference>
<dbReference type="Gene3D" id="3.90.80.10">
    <property type="entry name" value="Inorganic pyrophosphatase"/>
    <property type="match status" value="1"/>
</dbReference>
<evidence type="ECO:0000256" key="3">
    <source>
        <dbReference type="ARBA" id="ARBA00022723"/>
    </source>
</evidence>
<dbReference type="GO" id="GO:0005737">
    <property type="term" value="C:cytoplasm"/>
    <property type="evidence" value="ECO:0007669"/>
    <property type="project" value="InterPro"/>
</dbReference>
<protein>
    <recommendedName>
        <fullName evidence="2">inorganic diphosphatase</fullName>
        <ecNumber evidence="2">3.6.1.1</ecNumber>
    </recommendedName>
</protein>
<dbReference type="InterPro" id="IPR036649">
    <property type="entry name" value="Pyrophosphatase_sf"/>
</dbReference>
<dbReference type="NCBIfam" id="NF001886">
    <property type="entry name" value="PRK00642.1"/>
    <property type="match status" value="1"/>
</dbReference>
<organism evidence="6 7">
    <name type="scientific">Halobacteriovorax marinus</name>
    <dbReference type="NCBI Taxonomy" id="97084"/>
    <lineage>
        <taxon>Bacteria</taxon>
        <taxon>Pseudomonadati</taxon>
        <taxon>Bdellovibrionota</taxon>
        <taxon>Bacteriovoracia</taxon>
        <taxon>Bacteriovoracales</taxon>
        <taxon>Halobacteriovoraceae</taxon>
        <taxon>Halobacteriovorax</taxon>
    </lineage>
</organism>
<keyword evidence="4" id="KW-0378">Hydrolase</keyword>
<dbReference type="SUPFAM" id="SSF50324">
    <property type="entry name" value="Inorganic pyrophosphatase"/>
    <property type="match status" value="1"/>
</dbReference>
<name>A0A1Y5F412_9BACT</name>
<gene>
    <name evidence="6" type="ORF">A9Q84_18180</name>
</gene>
<dbReference type="GO" id="GO:0006796">
    <property type="term" value="P:phosphate-containing compound metabolic process"/>
    <property type="evidence" value="ECO:0007669"/>
    <property type="project" value="InterPro"/>
</dbReference>
<comment type="caution">
    <text evidence="6">The sequence shown here is derived from an EMBL/GenBank/DDBJ whole genome shotgun (WGS) entry which is preliminary data.</text>
</comment>
<evidence type="ECO:0000313" key="7">
    <source>
        <dbReference type="Proteomes" id="UP000196531"/>
    </source>
</evidence>
<proteinExistence type="predicted"/>
<comment type="cofactor">
    <cofactor evidence="1">
        <name>Mg(2+)</name>
        <dbReference type="ChEBI" id="CHEBI:18420"/>
    </cofactor>
</comment>
<evidence type="ECO:0000256" key="4">
    <source>
        <dbReference type="ARBA" id="ARBA00022801"/>
    </source>
</evidence>
<dbReference type="AlphaFoldDB" id="A0A1Y5F412"/>
<keyword evidence="5" id="KW-0460">Magnesium</keyword>
<dbReference type="GO" id="GO:0000287">
    <property type="term" value="F:magnesium ion binding"/>
    <property type="evidence" value="ECO:0007669"/>
    <property type="project" value="InterPro"/>
</dbReference>
<dbReference type="EC" id="3.6.1.1" evidence="2"/>
<evidence type="ECO:0000313" key="6">
    <source>
        <dbReference type="EMBL" id="OUR94243.1"/>
    </source>
</evidence>
<evidence type="ECO:0000256" key="1">
    <source>
        <dbReference type="ARBA" id="ARBA00001946"/>
    </source>
</evidence>
<reference evidence="7" key="1">
    <citation type="journal article" date="2017" name="Proc. Natl. Acad. Sci. U.S.A.">
        <title>Simulation of Deepwater Horizon oil plume reveals substrate specialization within a complex community of hydrocarbon-degraders.</title>
        <authorList>
            <person name="Hu P."/>
            <person name="Dubinsky E.A."/>
            <person name="Probst A.J."/>
            <person name="Wang J."/>
            <person name="Sieber C.M.K."/>
            <person name="Tom L.M."/>
            <person name="Gardinali P."/>
            <person name="Banfield J.F."/>
            <person name="Atlas R.M."/>
            <person name="Andersen G.L."/>
        </authorList>
    </citation>
    <scope>NUCLEOTIDE SEQUENCE [LARGE SCALE GENOMIC DNA]</scope>
</reference>
<evidence type="ECO:0000256" key="2">
    <source>
        <dbReference type="ARBA" id="ARBA00012146"/>
    </source>
</evidence>
<dbReference type="PANTHER" id="PTHR10286">
    <property type="entry name" value="INORGANIC PYROPHOSPHATASE"/>
    <property type="match status" value="1"/>
</dbReference>
<dbReference type="GO" id="GO:0004427">
    <property type="term" value="F:inorganic diphosphate phosphatase activity"/>
    <property type="evidence" value="ECO:0007669"/>
    <property type="project" value="UniProtKB-EC"/>
</dbReference>
<evidence type="ECO:0000256" key="5">
    <source>
        <dbReference type="ARBA" id="ARBA00022842"/>
    </source>
</evidence>
<dbReference type="Pfam" id="PF00719">
    <property type="entry name" value="Pyrophosphatase"/>
    <property type="match status" value="1"/>
</dbReference>
<dbReference type="EMBL" id="MAAO01000011">
    <property type="protein sequence ID" value="OUR94243.1"/>
    <property type="molecule type" value="Genomic_DNA"/>
</dbReference>
<dbReference type="InterPro" id="IPR008162">
    <property type="entry name" value="Pyrophosphatase"/>
</dbReference>
<keyword evidence="3" id="KW-0479">Metal-binding</keyword>